<reference evidence="4 5" key="1">
    <citation type="submission" date="2019-12" db="EMBL/GenBank/DDBJ databases">
        <title>Complete genome sequence of Algicella marina strain 9Alg 56(T) isolated from the red alga Tichocarpus crinitus.</title>
        <authorList>
            <person name="Kim S.-G."/>
            <person name="Nedashkovskaya O.I."/>
        </authorList>
    </citation>
    <scope>NUCLEOTIDE SEQUENCE [LARGE SCALE GENOMIC DNA]</scope>
    <source>
        <strain evidence="4 5">9Alg 56</strain>
    </source>
</reference>
<dbReference type="InterPro" id="IPR027417">
    <property type="entry name" value="P-loop_NTPase"/>
</dbReference>
<dbReference type="EMBL" id="CP046620">
    <property type="protein sequence ID" value="QHQ36417.1"/>
    <property type="molecule type" value="Genomic_DNA"/>
</dbReference>
<dbReference type="PANTHER" id="PTHR10605:SF56">
    <property type="entry name" value="BIFUNCTIONAL HEPARAN SULFATE N-DEACETYLASE_N-SULFOTRANSFERASE"/>
    <property type="match status" value="1"/>
</dbReference>
<feature type="domain" description="Sulfotransferase" evidence="3">
    <location>
        <begin position="7"/>
        <end position="184"/>
    </location>
</feature>
<dbReference type="Gene3D" id="3.40.50.300">
    <property type="entry name" value="P-loop containing nucleotide triphosphate hydrolases"/>
    <property type="match status" value="1"/>
</dbReference>
<evidence type="ECO:0000256" key="2">
    <source>
        <dbReference type="ARBA" id="ARBA00023180"/>
    </source>
</evidence>
<keyword evidence="1 4" id="KW-0808">Transferase</keyword>
<dbReference type="GO" id="GO:0008146">
    <property type="term" value="F:sulfotransferase activity"/>
    <property type="evidence" value="ECO:0007669"/>
    <property type="project" value="InterPro"/>
</dbReference>
<organism evidence="4 5">
    <name type="scientific">Algicella marina</name>
    <dbReference type="NCBI Taxonomy" id="2683284"/>
    <lineage>
        <taxon>Bacteria</taxon>
        <taxon>Pseudomonadati</taxon>
        <taxon>Pseudomonadota</taxon>
        <taxon>Alphaproteobacteria</taxon>
        <taxon>Rhodobacterales</taxon>
        <taxon>Paracoccaceae</taxon>
        <taxon>Algicella</taxon>
    </lineage>
</organism>
<keyword evidence="5" id="KW-1185">Reference proteome</keyword>
<dbReference type="SUPFAM" id="SSF52540">
    <property type="entry name" value="P-loop containing nucleoside triphosphate hydrolases"/>
    <property type="match status" value="1"/>
</dbReference>
<evidence type="ECO:0000313" key="4">
    <source>
        <dbReference type="EMBL" id="QHQ36417.1"/>
    </source>
</evidence>
<dbReference type="Proteomes" id="UP000464495">
    <property type="component" value="Chromosome"/>
</dbReference>
<dbReference type="InterPro" id="IPR037359">
    <property type="entry name" value="NST/OST"/>
</dbReference>
<dbReference type="AlphaFoldDB" id="A0A6P1T323"/>
<sequence>MSRRILPDFIVIGAMKAGTTTLYELLRRHPEIGMSREKETDFFVENKGWRHGPDWYHRQFAPGFRVYGEASPNYTKAAAFPGVAARMAAVVPEVKLIFIARDPVARALSQYRHAALIGGPVPPPEALEGSSAWEHMIETSSYAAQLEPYLAEFPSVRLLVLDFGELCSDTETCLGRVAAHLGVADRWGTADVENGTASLARLPDWLLALRRSRARTALKRVVPPGARRRLKAALASGGARAVPDVPPALRARLAALLAADAARFRLLTGQRFADWEV</sequence>
<evidence type="ECO:0000259" key="3">
    <source>
        <dbReference type="Pfam" id="PF00685"/>
    </source>
</evidence>
<dbReference type="KEGG" id="amaq:GO499_15155"/>
<name>A0A6P1T323_9RHOB</name>
<evidence type="ECO:0000313" key="5">
    <source>
        <dbReference type="Proteomes" id="UP000464495"/>
    </source>
</evidence>
<proteinExistence type="predicted"/>
<protein>
    <submittedName>
        <fullName evidence="4">Sulfotransferase</fullName>
    </submittedName>
</protein>
<gene>
    <name evidence="4" type="ORF">GO499_15155</name>
</gene>
<evidence type="ECO:0000256" key="1">
    <source>
        <dbReference type="ARBA" id="ARBA00022679"/>
    </source>
</evidence>
<dbReference type="InterPro" id="IPR000863">
    <property type="entry name" value="Sulfotransferase_dom"/>
</dbReference>
<accession>A0A6P1T323</accession>
<dbReference type="PANTHER" id="PTHR10605">
    <property type="entry name" value="HEPARAN SULFATE SULFOTRANSFERASE"/>
    <property type="match status" value="1"/>
</dbReference>
<dbReference type="RefSeq" id="WP_161862963.1">
    <property type="nucleotide sequence ID" value="NZ_CP046620.1"/>
</dbReference>
<keyword evidence="2" id="KW-0325">Glycoprotein</keyword>
<dbReference type="Pfam" id="PF00685">
    <property type="entry name" value="Sulfotransfer_1"/>
    <property type="match status" value="1"/>
</dbReference>